<accession>A0A195C983</accession>
<evidence type="ECO:0000313" key="1">
    <source>
        <dbReference type="EMBL" id="KYM96731.1"/>
    </source>
</evidence>
<reference evidence="1 2" key="1">
    <citation type="submission" date="2016-03" db="EMBL/GenBank/DDBJ databases">
        <title>Cyphomyrmex costatus WGS genome.</title>
        <authorList>
            <person name="Nygaard S."/>
            <person name="Hu H."/>
            <person name="Boomsma J."/>
            <person name="Zhang G."/>
        </authorList>
    </citation>
    <scope>NUCLEOTIDE SEQUENCE [LARGE SCALE GENOMIC DNA]</scope>
    <source>
        <strain evidence="1">MS0001</strain>
        <tissue evidence="1">Whole body</tissue>
    </source>
</reference>
<evidence type="ECO:0000313" key="2">
    <source>
        <dbReference type="Proteomes" id="UP000078542"/>
    </source>
</evidence>
<dbReference type="Proteomes" id="UP000078542">
    <property type="component" value="Unassembled WGS sequence"/>
</dbReference>
<gene>
    <name evidence="1" type="ORF">ALC62_12523</name>
</gene>
<keyword evidence="2" id="KW-1185">Reference proteome</keyword>
<name>A0A195C983_9HYME</name>
<proteinExistence type="predicted"/>
<dbReference type="AlphaFoldDB" id="A0A195C983"/>
<dbReference type="EMBL" id="KQ978143">
    <property type="protein sequence ID" value="KYM96731.1"/>
    <property type="molecule type" value="Genomic_DNA"/>
</dbReference>
<organism evidence="1 2">
    <name type="scientific">Cyphomyrmex costatus</name>
    <dbReference type="NCBI Taxonomy" id="456900"/>
    <lineage>
        <taxon>Eukaryota</taxon>
        <taxon>Metazoa</taxon>
        <taxon>Ecdysozoa</taxon>
        <taxon>Arthropoda</taxon>
        <taxon>Hexapoda</taxon>
        <taxon>Insecta</taxon>
        <taxon>Pterygota</taxon>
        <taxon>Neoptera</taxon>
        <taxon>Endopterygota</taxon>
        <taxon>Hymenoptera</taxon>
        <taxon>Apocrita</taxon>
        <taxon>Aculeata</taxon>
        <taxon>Formicoidea</taxon>
        <taxon>Formicidae</taxon>
        <taxon>Myrmicinae</taxon>
        <taxon>Cyphomyrmex</taxon>
    </lineage>
</organism>
<protein>
    <submittedName>
        <fullName evidence="1">Uncharacterized protein</fullName>
    </submittedName>
</protein>
<sequence>MYVDSRRSESFEDQSPDWSMRRNVLNSTSNKPNMYLCYRFSKGRAVLVDFVLRIETILTSLGPDTILGMVFDLTNRYSSPGCLLLFLNVPHNMFAKCYRNLVRSQPSLRRDIQSYEGGPPLSNPHECEIMSPEESATTCSIASQISTIAQFACNVARCAPNCTAALRHVQCAAT</sequence>